<dbReference type="Proteomes" id="UP000573603">
    <property type="component" value="Unassembled WGS sequence"/>
</dbReference>
<dbReference type="GO" id="GO:0042162">
    <property type="term" value="F:telomeric DNA binding"/>
    <property type="evidence" value="ECO:0007669"/>
    <property type="project" value="TreeGrafter"/>
</dbReference>
<dbReference type="PANTHER" id="PTHR15696">
    <property type="entry name" value="SMG-7 SUPPRESSOR WITH MORPHOLOGICAL EFFECT ON GENITALIA PROTEIN 7"/>
    <property type="match status" value="1"/>
</dbReference>
<keyword evidence="3" id="KW-1185">Reference proteome</keyword>
<accession>A0A8H5E136</accession>
<dbReference type="GO" id="GO:0070034">
    <property type="term" value="F:telomerase RNA binding"/>
    <property type="evidence" value="ECO:0007669"/>
    <property type="project" value="TreeGrafter"/>
</dbReference>
<comment type="caution">
    <text evidence="2">The sequence shown here is derived from an EMBL/GenBank/DDBJ whole genome shotgun (WGS) entry which is preliminary data.</text>
</comment>
<dbReference type="InterPro" id="IPR045153">
    <property type="entry name" value="Est1/Ebs1-like"/>
</dbReference>
<dbReference type="Pfam" id="PF10373">
    <property type="entry name" value="EST1_DNA_bind"/>
    <property type="match status" value="1"/>
</dbReference>
<dbReference type="FunFam" id="1.25.40.10:FF:000202">
    <property type="entry name" value="Unplaced genomic scaffold supercont1.7, whole genome shotgun sequence"/>
    <property type="match status" value="1"/>
</dbReference>
<proteinExistence type="predicted"/>
<dbReference type="EMBL" id="JABEVY010000202">
    <property type="protein sequence ID" value="KAF5242736.1"/>
    <property type="molecule type" value="Genomic_DNA"/>
</dbReference>
<protein>
    <recommendedName>
        <fullName evidence="1">DNA/RNA-binding domain-containing protein</fullName>
    </recommendedName>
</protein>
<name>A0A8H5E136_9HYPO</name>
<dbReference type="PANTHER" id="PTHR15696:SF0">
    <property type="entry name" value="TELOMERASE-BINDING PROTEIN EST1A"/>
    <property type="match status" value="1"/>
</dbReference>
<evidence type="ECO:0000259" key="1">
    <source>
        <dbReference type="Pfam" id="PF10373"/>
    </source>
</evidence>
<dbReference type="AlphaFoldDB" id="A0A8H5E136"/>
<evidence type="ECO:0000313" key="2">
    <source>
        <dbReference type="EMBL" id="KAF5242736.1"/>
    </source>
</evidence>
<sequence length="517" mass="59248">MMKQPETRPLSQDQLIPEVKGIYAGLVMVETKCIEVDNAQSSNTEVNSKLNNEQWQALIALHRTLLHEHHDFFLTSQHPSAGPALRSLASKYAMTARMWRHGIHSFLELLRHRLPASLEHMLTFLYLAYSMLALLYETVPVFEDTWIECLGDLGRYRMAIEDDDIRDREVWNGVSRRWYSKASDKFPTTGRLYHHLAILARPNALQQLYYYAKSLCVPISFSSTHKSIITLFDPVLDDKNTARLAPIDASFVRVHAILFSGTHREQLDEAIETFIGLLDPSILQSPKQWLEKGYYTGISIACSLLGYGDESNVLMRAMSKKPEETNVTMDESTVCSATQDETFVLALDFAIKTIERILKHRGDSHTLPFVHSILVFISHLTQYPVAISTLEDKVPWKYIAIMLNTLLGSCEPGYKIQGQFPPSGRNQLPGPLPEDYAMRGLPYAEDYFPSDWFQNGNTDDDEKYLELPSASEERKERILYLGMRIATSEKWLRWNEEARHFAVPHKYNIALEEEITI</sequence>
<dbReference type="GO" id="GO:0005697">
    <property type="term" value="C:telomerase holoenzyme complex"/>
    <property type="evidence" value="ECO:0007669"/>
    <property type="project" value="TreeGrafter"/>
</dbReference>
<organism evidence="2 3">
    <name type="scientific">Fusarium anthophilum</name>
    <dbReference type="NCBI Taxonomy" id="48485"/>
    <lineage>
        <taxon>Eukaryota</taxon>
        <taxon>Fungi</taxon>
        <taxon>Dikarya</taxon>
        <taxon>Ascomycota</taxon>
        <taxon>Pezizomycotina</taxon>
        <taxon>Sordariomycetes</taxon>
        <taxon>Hypocreomycetidae</taxon>
        <taxon>Hypocreales</taxon>
        <taxon>Nectriaceae</taxon>
        <taxon>Fusarium</taxon>
        <taxon>Fusarium fujikuroi species complex</taxon>
    </lineage>
</organism>
<dbReference type="GO" id="GO:0000184">
    <property type="term" value="P:nuclear-transcribed mRNA catabolic process, nonsense-mediated decay"/>
    <property type="evidence" value="ECO:0007669"/>
    <property type="project" value="TreeGrafter"/>
</dbReference>
<dbReference type="InterPro" id="IPR018834">
    <property type="entry name" value="DNA/RNA-bd_Est1-type"/>
</dbReference>
<feature type="domain" description="DNA/RNA-binding" evidence="1">
    <location>
        <begin position="175"/>
        <end position="441"/>
    </location>
</feature>
<dbReference type="Gene3D" id="1.25.40.10">
    <property type="entry name" value="Tetratricopeptide repeat domain"/>
    <property type="match status" value="1"/>
</dbReference>
<dbReference type="SUPFAM" id="SSF48452">
    <property type="entry name" value="TPR-like"/>
    <property type="match status" value="1"/>
</dbReference>
<evidence type="ECO:0000313" key="3">
    <source>
        <dbReference type="Proteomes" id="UP000573603"/>
    </source>
</evidence>
<reference evidence="2 3" key="1">
    <citation type="journal article" date="2020" name="BMC Genomics">
        <title>Correction to: Identification and distribution of gene clusters required for synthesis of sphingolipid metabolism inhibitors in diverse species of the filamentous fungus Fusarium.</title>
        <authorList>
            <person name="Kim H.S."/>
            <person name="Lohmar J.M."/>
            <person name="Busman M."/>
            <person name="Brown D.W."/>
            <person name="Naumann T.A."/>
            <person name="Divon H.H."/>
            <person name="Lysoe E."/>
            <person name="Uhlig S."/>
            <person name="Proctor R.H."/>
        </authorList>
    </citation>
    <scope>NUCLEOTIDE SEQUENCE [LARGE SCALE GENOMIC DNA]</scope>
    <source>
        <strain evidence="2 3">NRRL 25214</strain>
    </source>
</reference>
<gene>
    <name evidence="2" type="ORF">FANTH_8535</name>
</gene>
<dbReference type="InterPro" id="IPR011990">
    <property type="entry name" value="TPR-like_helical_dom_sf"/>
</dbReference>